<dbReference type="EMBL" id="JACYXZ010000001">
    <property type="protein sequence ID" value="MBD8867997.1"/>
    <property type="molecule type" value="Genomic_DNA"/>
</dbReference>
<evidence type="ECO:0000313" key="3">
    <source>
        <dbReference type="Proteomes" id="UP000616839"/>
    </source>
</evidence>
<dbReference type="Proteomes" id="UP000616839">
    <property type="component" value="Unassembled WGS sequence"/>
</dbReference>
<feature type="domain" description="AAA+ ATPase" evidence="1">
    <location>
        <begin position="674"/>
        <end position="835"/>
    </location>
</feature>
<dbReference type="AlphaFoldDB" id="A0A927K1P3"/>
<dbReference type="SUPFAM" id="SSF52540">
    <property type="entry name" value="P-loop containing nucleoside triphosphate hydrolases"/>
    <property type="match status" value="1"/>
</dbReference>
<organism evidence="2 3">
    <name type="scientific">Nocardioides donggukensis</name>
    <dbReference type="NCBI Taxonomy" id="2774019"/>
    <lineage>
        <taxon>Bacteria</taxon>
        <taxon>Bacillati</taxon>
        <taxon>Actinomycetota</taxon>
        <taxon>Actinomycetes</taxon>
        <taxon>Propionibacteriales</taxon>
        <taxon>Nocardioidaceae</taxon>
        <taxon>Nocardioides</taxon>
    </lineage>
</organism>
<dbReference type="InterPro" id="IPR011704">
    <property type="entry name" value="ATPase_dyneun-rel_AAA"/>
</dbReference>
<dbReference type="SMART" id="SM00382">
    <property type="entry name" value="AAA"/>
    <property type="match status" value="1"/>
</dbReference>
<sequence>MTTGSLGTVDFERWRRKYELIKQAARAHSRTMEEWAAIDETRATRCAEVRALVDRFQADGSLADFRTGVDAWSRTEGAFHAFRGYGLMWLNQLAKHDGDHAPAIAEALRAGVQTPESVPEAIDKLERVESAMAPIRASGQPAAGRKAFVLSLFWSTDPSDDTWPCLWPSAADGLRRLGWTRSWDNDEIYPIFREVSLALEPADPHFVERCLWFLEKRQGFVGLAPGLRETCVEASDLLVAHSRNGAYLDEDQESRAKDLASQLTGEMKLTVSAMETGMRDATGLELTTALPQLKTSFDASKPYRADTYGNWSTPGGMDAPSLRLWATRSGVAFGVHAGFMTQETATNLAREIENHLAPQQSFFHLQRHDSGDRLARRSSTYESGEIFVGWWWDDDAALGDPTLGTDLVEKAAQLGPVIELCSAAQRRATSTEGTSAGIVTSTVDTGWLAGRAQTFRKQRPYPTDKDAIHQERRSEFAQAMTAEALGDLDFALFRKMYNGNGYGAPGPQARLNRSFNEIAAAELDKFCEELREFLWGDEPVEQRLTRALDREILNVKGLGESVLMKMLAVVHPDRFLPIFPLNGDMGKEAVLERLELAIPPAGHAAARQIQANDRIRELLEPLFPGDAWAQGQFAYWLMREAESPAVEEDLVAGLADRLLVPGVFLDEVRDLLEERKQIIFYGPPGTGKTYIARELAAALQPDPLRRRTVQFHPSTSYEDFFEGFRPRLDEAGAMTYELRKGPLALLVDKAESDPTTPHVLLIDEINRANLPRVLGELLFLLEYRKEFVYTTYRPEEPFQLPDNLLIIGTMNTADRSIAMVDSALRRRFHFIPFMPHDGPLSGVLHKYLDKHDGPTWVAGLVNAVNERLRVELKGPHLQIGHSHFMRTDLDAAVLQRIWTYGVYPMIEDQLYGREGLLETFTWSSVLKDYGPGSAAAAETSAEAEALAIDDQAH</sequence>
<dbReference type="Gene3D" id="3.40.50.300">
    <property type="entry name" value="P-loop containing nucleotide triphosphate hydrolases"/>
    <property type="match status" value="1"/>
</dbReference>
<reference evidence="2" key="1">
    <citation type="submission" date="2020-09" db="EMBL/GenBank/DDBJ databases">
        <title>Nocardioides sp. strain MJB4 16S ribosomal RNA gene Genome sequencing and assembly.</title>
        <authorList>
            <person name="Kim I."/>
        </authorList>
    </citation>
    <scope>NUCLEOTIDE SEQUENCE</scope>
    <source>
        <strain evidence="2">MJB4</strain>
    </source>
</reference>
<keyword evidence="3" id="KW-1185">Reference proteome</keyword>
<dbReference type="CDD" id="cd00009">
    <property type="entry name" value="AAA"/>
    <property type="match status" value="1"/>
</dbReference>
<comment type="caution">
    <text evidence="2">The sequence shown here is derived from an EMBL/GenBank/DDBJ whole genome shotgun (WGS) entry which is preliminary data.</text>
</comment>
<dbReference type="PANTHER" id="PTHR37291:SF1">
    <property type="entry name" value="TYPE IV METHYL-DIRECTED RESTRICTION ENZYME ECOKMCRB SUBUNIT"/>
    <property type="match status" value="1"/>
</dbReference>
<evidence type="ECO:0000313" key="2">
    <source>
        <dbReference type="EMBL" id="MBD8867997.1"/>
    </source>
</evidence>
<proteinExistence type="predicted"/>
<dbReference type="PANTHER" id="PTHR37291">
    <property type="entry name" value="5-METHYLCYTOSINE-SPECIFIC RESTRICTION ENZYME B"/>
    <property type="match status" value="1"/>
</dbReference>
<evidence type="ECO:0000259" key="1">
    <source>
        <dbReference type="SMART" id="SM00382"/>
    </source>
</evidence>
<dbReference type="GO" id="GO:0016887">
    <property type="term" value="F:ATP hydrolysis activity"/>
    <property type="evidence" value="ECO:0007669"/>
    <property type="project" value="InterPro"/>
</dbReference>
<dbReference type="InterPro" id="IPR027417">
    <property type="entry name" value="P-loop_NTPase"/>
</dbReference>
<protein>
    <submittedName>
        <fullName evidence="2">AAA family ATPase</fullName>
    </submittedName>
</protein>
<dbReference type="InterPro" id="IPR052934">
    <property type="entry name" value="Methyl-DNA_Rec/Restrict_Enz"/>
</dbReference>
<name>A0A927K1P3_9ACTN</name>
<dbReference type="InterPro" id="IPR003593">
    <property type="entry name" value="AAA+_ATPase"/>
</dbReference>
<dbReference type="GO" id="GO:0005524">
    <property type="term" value="F:ATP binding"/>
    <property type="evidence" value="ECO:0007669"/>
    <property type="project" value="InterPro"/>
</dbReference>
<dbReference type="RefSeq" id="WP_192139286.1">
    <property type="nucleotide sequence ID" value="NZ_JACYXZ010000001.1"/>
</dbReference>
<gene>
    <name evidence="2" type="ORF">IE331_00015</name>
</gene>
<accession>A0A927K1P3</accession>
<dbReference type="Pfam" id="PF07728">
    <property type="entry name" value="AAA_5"/>
    <property type="match status" value="1"/>
</dbReference>